<dbReference type="AlphaFoldDB" id="A0AAD7DSB7"/>
<accession>A0AAD7DSB7</accession>
<gene>
    <name evidence="7" type="ORF">B0H17DRAFT_1050171</name>
</gene>
<dbReference type="EMBL" id="JARKIE010000025">
    <property type="protein sequence ID" value="KAJ7698602.1"/>
    <property type="molecule type" value="Genomic_DNA"/>
</dbReference>
<evidence type="ECO:0000256" key="3">
    <source>
        <dbReference type="ARBA" id="ARBA00022989"/>
    </source>
</evidence>
<dbReference type="GO" id="GO:0022857">
    <property type="term" value="F:transmembrane transporter activity"/>
    <property type="evidence" value="ECO:0007669"/>
    <property type="project" value="InterPro"/>
</dbReference>
<dbReference type="GO" id="GO:0016020">
    <property type="term" value="C:membrane"/>
    <property type="evidence" value="ECO:0007669"/>
    <property type="project" value="UniProtKB-SubCell"/>
</dbReference>
<feature type="transmembrane region" description="Helical" evidence="6">
    <location>
        <begin position="541"/>
        <end position="559"/>
    </location>
</feature>
<feature type="transmembrane region" description="Helical" evidence="6">
    <location>
        <begin position="194"/>
        <end position="216"/>
    </location>
</feature>
<comment type="caution">
    <text evidence="7">The sequence shown here is derived from an EMBL/GenBank/DDBJ whole genome shotgun (WGS) entry which is preliminary data.</text>
</comment>
<dbReference type="InterPro" id="IPR011701">
    <property type="entry name" value="MFS"/>
</dbReference>
<name>A0AAD7DSB7_MYCRO</name>
<feature type="transmembrane region" description="Helical" evidence="6">
    <location>
        <begin position="411"/>
        <end position="435"/>
    </location>
</feature>
<evidence type="ECO:0000256" key="2">
    <source>
        <dbReference type="ARBA" id="ARBA00022692"/>
    </source>
</evidence>
<dbReference type="Pfam" id="PF07690">
    <property type="entry name" value="MFS_1"/>
    <property type="match status" value="1"/>
</dbReference>
<comment type="subcellular location">
    <subcellularLocation>
        <location evidence="1">Membrane</location>
        <topology evidence="1">Multi-pass membrane protein</topology>
    </subcellularLocation>
</comment>
<feature type="transmembrane region" description="Helical" evidence="6">
    <location>
        <begin position="292"/>
        <end position="313"/>
    </location>
</feature>
<feature type="transmembrane region" description="Helical" evidence="6">
    <location>
        <begin position="503"/>
        <end position="529"/>
    </location>
</feature>
<dbReference type="PANTHER" id="PTHR23507">
    <property type="entry name" value="ZGC:174356"/>
    <property type="match status" value="1"/>
</dbReference>
<evidence type="ECO:0000256" key="1">
    <source>
        <dbReference type="ARBA" id="ARBA00004141"/>
    </source>
</evidence>
<feature type="region of interest" description="Disordered" evidence="5">
    <location>
        <begin position="1"/>
        <end position="45"/>
    </location>
</feature>
<protein>
    <submittedName>
        <fullName evidence="7">Major facilitator superfamily domain-containing protein</fullName>
    </submittedName>
</protein>
<organism evidence="7 8">
    <name type="scientific">Mycena rosella</name>
    <name type="common">Pink bonnet</name>
    <name type="synonym">Agaricus rosellus</name>
    <dbReference type="NCBI Taxonomy" id="1033263"/>
    <lineage>
        <taxon>Eukaryota</taxon>
        <taxon>Fungi</taxon>
        <taxon>Dikarya</taxon>
        <taxon>Basidiomycota</taxon>
        <taxon>Agaricomycotina</taxon>
        <taxon>Agaricomycetes</taxon>
        <taxon>Agaricomycetidae</taxon>
        <taxon>Agaricales</taxon>
        <taxon>Marasmiineae</taxon>
        <taxon>Mycenaceae</taxon>
        <taxon>Mycena</taxon>
    </lineage>
</organism>
<keyword evidence="4 6" id="KW-0472">Membrane</keyword>
<feature type="transmembrane region" description="Helical" evidence="6">
    <location>
        <begin position="262"/>
        <end position="285"/>
    </location>
</feature>
<keyword evidence="2 6" id="KW-0812">Transmembrane</keyword>
<feature type="transmembrane region" description="Helical" evidence="6">
    <location>
        <begin position="379"/>
        <end position="399"/>
    </location>
</feature>
<feature type="transmembrane region" description="Helical" evidence="6">
    <location>
        <begin position="341"/>
        <end position="358"/>
    </location>
</feature>
<evidence type="ECO:0000313" key="7">
    <source>
        <dbReference type="EMBL" id="KAJ7698602.1"/>
    </source>
</evidence>
<dbReference type="InterPro" id="IPR036259">
    <property type="entry name" value="MFS_trans_sf"/>
</dbReference>
<evidence type="ECO:0000256" key="4">
    <source>
        <dbReference type="ARBA" id="ARBA00023136"/>
    </source>
</evidence>
<sequence length="619" mass="66982">MAPPRVSSRLRAGRSSSTISGHNAMSNEDSDELAPGSASPQENPVVEESAAKEMYWWKRPGPWWLMVLSLLSTTILAATVAPQIELFTTLACRARHRPGFRRESFTVINASLLSYSLPNSPPSFNIVLNDGVEHVTLKSVFVEATDPDPCASDPAIQATVATLMTAISTLSGILTLATVGWWGSFSDRHGRKKMLGITAVGQLIAAVNIIFVTKILQGIPGGYWLLVFDGVIVGSVGGVLGEISVMQAYIADVSTPENRSRIFSAFAGSMLVGVGVGPMLGSILVRYTHNLLSVFYLAAAFRIIHTCFIWFILPESLTAAQMERASVKHQENSIIDDPSPLLWFKRIFFFLMPLSALFPDKISDANHLRGARRDWNLPILVLASGMITLASSSLLIQLLYARYAFGWGAEYLGYCLSSIGVTRAIYLMLILPFAIKFAKKWWQNESSPRSFESEPLLSDQDSTSRPAKPKAHISVFDLGLARFSVLVDVATSAALPFAPTGNIFVLFIMLGSPGAGLGPAVSSLALEIYSRRFGKNEPVESGKLFGAMTVASCVFAQILGPPMYGLIYSATVATFPRTIFFVALGSSVVGFALLSCVRLRPDSGNVEHPADFPVQLGNA</sequence>
<dbReference type="PANTHER" id="PTHR23507:SF1">
    <property type="entry name" value="FI18259P1-RELATED"/>
    <property type="match status" value="1"/>
</dbReference>
<evidence type="ECO:0000256" key="5">
    <source>
        <dbReference type="SAM" id="MobiDB-lite"/>
    </source>
</evidence>
<feature type="transmembrane region" description="Helical" evidence="6">
    <location>
        <begin position="223"/>
        <end position="250"/>
    </location>
</feature>
<keyword evidence="8" id="KW-1185">Reference proteome</keyword>
<evidence type="ECO:0000313" key="8">
    <source>
        <dbReference type="Proteomes" id="UP001221757"/>
    </source>
</evidence>
<proteinExistence type="predicted"/>
<feature type="compositionally biased region" description="Polar residues" evidence="5">
    <location>
        <begin position="14"/>
        <end position="27"/>
    </location>
</feature>
<feature type="transmembrane region" description="Helical" evidence="6">
    <location>
        <begin position="579"/>
        <end position="597"/>
    </location>
</feature>
<dbReference type="Proteomes" id="UP001221757">
    <property type="component" value="Unassembled WGS sequence"/>
</dbReference>
<feature type="transmembrane region" description="Helical" evidence="6">
    <location>
        <begin position="63"/>
        <end position="92"/>
    </location>
</feature>
<keyword evidence="3 6" id="KW-1133">Transmembrane helix</keyword>
<reference evidence="7" key="1">
    <citation type="submission" date="2023-03" db="EMBL/GenBank/DDBJ databases">
        <title>Massive genome expansion in bonnet fungi (Mycena s.s.) driven by repeated elements and novel gene families across ecological guilds.</title>
        <authorList>
            <consortium name="Lawrence Berkeley National Laboratory"/>
            <person name="Harder C.B."/>
            <person name="Miyauchi S."/>
            <person name="Viragh M."/>
            <person name="Kuo A."/>
            <person name="Thoen E."/>
            <person name="Andreopoulos B."/>
            <person name="Lu D."/>
            <person name="Skrede I."/>
            <person name="Drula E."/>
            <person name="Henrissat B."/>
            <person name="Morin E."/>
            <person name="Kohler A."/>
            <person name="Barry K."/>
            <person name="LaButti K."/>
            <person name="Morin E."/>
            <person name="Salamov A."/>
            <person name="Lipzen A."/>
            <person name="Mereny Z."/>
            <person name="Hegedus B."/>
            <person name="Baldrian P."/>
            <person name="Stursova M."/>
            <person name="Weitz H."/>
            <person name="Taylor A."/>
            <person name="Grigoriev I.V."/>
            <person name="Nagy L.G."/>
            <person name="Martin F."/>
            <person name="Kauserud H."/>
        </authorList>
    </citation>
    <scope>NUCLEOTIDE SEQUENCE</scope>
    <source>
        <strain evidence="7">CBHHK067</strain>
    </source>
</reference>
<dbReference type="SUPFAM" id="SSF103473">
    <property type="entry name" value="MFS general substrate transporter"/>
    <property type="match status" value="1"/>
</dbReference>
<evidence type="ECO:0000256" key="6">
    <source>
        <dbReference type="SAM" id="Phobius"/>
    </source>
</evidence>
<feature type="transmembrane region" description="Helical" evidence="6">
    <location>
        <begin position="160"/>
        <end position="182"/>
    </location>
</feature>
<dbReference type="Gene3D" id="1.20.1250.20">
    <property type="entry name" value="MFS general substrate transporter like domains"/>
    <property type="match status" value="1"/>
</dbReference>